<proteinExistence type="predicted"/>
<organism evidence="2 3">
    <name type="scientific">Lithocarpus litseifolius</name>
    <dbReference type="NCBI Taxonomy" id="425828"/>
    <lineage>
        <taxon>Eukaryota</taxon>
        <taxon>Viridiplantae</taxon>
        <taxon>Streptophyta</taxon>
        <taxon>Embryophyta</taxon>
        <taxon>Tracheophyta</taxon>
        <taxon>Spermatophyta</taxon>
        <taxon>Magnoliopsida</taxon>
        <taxon>eudicotyledons</taxon>
        <taxon>Gunneridae</taxon>
        <taxon>Pentapetalae</taxon>
        <taxon>rosids</taxon>
        <taxon>fabids</taxon>
        <taxon>Fagales</taxon>
        <taxon>Fagaceae</taxon>
        <taxon>Lithocarpus</taxon>
    </lineage>
</organism>
<evidence type="ECO:0000256" key="1">
    <source>
        <dbReference type="SAM" id="MobiDB-lite"/>
    </source>
</evidence>
<name>A0AAW2CIJ4_9ROSI</name>
<evidence type="ECO:0000313" key="2">
    <source>
        <dbReference type="EMBL" id="KAK9998026.1"/>
    </source>
</evidence>
<sequence>MPFTLHEAFVSQNEELGQQVEPSMVVNITTVGGFHAGKSPAPEIQADPMQNQTSASTTSSDDDSVIMVGPTETMGHFAKPTVMVKCSVLEGFCTGDTPRILDKSEADLVHSMRMMRNHEA</sequence>
<protein>
    <submittedName>
        <fullName evidence="2">Uncharacterized protein</fullName>
    </submittedName>
</protein>
<reference evidence="2 3" key="1">
    <citation type="submission" date="2024-01" db="EMBL/GenBank/DDBJ databases">
        <title>A telomere-to-telomere, gap-free genome of sweet tea (Lithocarpus litseifolius).</title>
        <authorList>
            <person name="Zhou J."/>
        </authorList>
    </citation>
    <scope>NUCLEOTIDE SEQUENCE [LARGE SCALE GENOMIC DNA]</scope>
    <source>
        <strain evidence="2">Zhou-2022a</strain>
        <tissue evidence="2">Leaf</tissue>
    </source>
</reference>
<dbReference type="Proteomes" id="UP001459277">
    <property type="component" value="Unassembled WGS sequence"/>
</dbReference>
<comment type="caution">
    <text evidence="2">The sequence shown here is derived from an EMBL/GenBank/DDBJ whole genome shotgun (WGS) entry which is preliminary data.</text>
</comment>
<evidence type="ECO:0000313" key="3">
    <source>
        <dbReference type="Proteomes" id="UP001459277"/>
    </source>
</evidence>
<accession>A0AAW2CIJ4</accession>
<gene>
    <name evidence="2" type="ORF">SO802_017629</name>
</gene>
<feature type="region of interest" description="Disordered" evidence="1">
    <location>
        <begin position="36"/>
        <end position="66"/>
    </location>
</feature>
<keyword evidence="3" id="KW-1185">Reference proteome</keyword>
<dbReference type="EMBL" id="JAZDWU010000006">
    <property type="protein sequence ID" value="KAK9998026.1"/>
    <property type="molecule type" value="Genomic_DNA"/>
</dbReference>
<dbReference type="AlphaFoldDB" id="A0AAW2CIJ4"/>